<keyword evidence="2" id="KW-1185">Reference proteome</keyword>
<sequence length="312" mass="35550">MDTMKNKYYKPTSAEIDEIINSIILENTQKATAKWVKILENWHHGIRQVNTNKEYASSSLINCIKLLSVYILKHPRGTKFFNILNRKEFAHLWEAINGKIKKLKKEGIVSHHHDHLTDTELQMIFQHYTVANNTPKTYSGVDGNSDALIIPVPPNPEGSQGPVYDIKFYFLKRLPNSKCAFLYLKINMKIGNYSSDPWYHDTRLGKKSCRSFIKEICNAVGIDIKDRDIVNHSGRSTPITSLFQKGVAMGTTMSITGHKSESSYQIYAQPSNKQKEDALSLLINIIGTLLSNLQEQETLTKDDEVITNQNVY</sequence>
<gene>
    <name evidence="1" type="ORF">SPELUC_LOCUS2694</name>
</gene>
<evidence type="ECO:0000313" key="2">
    <source>
        <dbReference type="Proteomes" id="UP000789366"/>
    </source>
</evidence>
<dbReference type="EMBL" id="CAJVPW010001880">
    <property type="protein sequence ID" value="CAG8494078.1"/>
    <property type="molecule type" value="Genomic_DNA"/>
</dbReference>
<comment type="caution">
    <text evidence="1">The sequence shown here is derived from an EMBL/GenBank/DDBJ whole genome shotgun (WGS) entry which is preliminary data.</text>
</comment>
<feature type="non-terminal residue" evidence="1">
    <location>
        <position position="312"/>
    </location>
</feature>
<organism evidence="1 2">
    <name type="scientific">Cetraspora pellucida</name>
    <dbReference type="NCBI Taxonomy" id="1433469"/>
    <lineage>
        <taxon>Eukaryota</taxon>
        <taxon>Fungi</taxon>
        <taxon>Fungi incertae sedis</taxon>
        <taxon>Mucoromycota</taxon>
        <taxon>Glomeromycotina</taxon>
        <taxon>Glomeromycetes</taxon>
        <taxon>Diversisporales</taxon>
        <taxon>Gigasporaceae</taxon>
        <taxon>Cetraspora</taxon>
    </lineage>
</organism>
<dbReference type="Proteomes" id="UP000789366">
    <property type="component" value="Unassembled WGS sequence"/>
</dbReference>
<reference evidence="1" key="1">
    <citation type="submission" date="2021-06" db="EMBL/GenBank/DDBJ databases">
        <authorList>
            <person name="Kallberg Y."/>
            <person name="Tangrot J."/>
            <person name="Rosling A."/>
        </authorList>
    </citation>
    <scope>NUCLEOTIDE SEQUENCE</scope>
    <source>
        <strain evidence="1">28 12/20/2015</strain>
    </source>
</reference>
<protein>
    <submittedName>
        <fullName evidence="1">3493_t:CDS:1</fullName>
    </submittedName>
</protein>
<evidence type="ECO:0000313" key="1">
    <source>
        <dbReference type="EMBL" id="CAG8494078.1"/>
    </source>
</evidence>
<proteinExistence type="predicted"/>
<accession>A0ACA9KUE7</accession>
<name>A0ACA9KUE7_9GLOM</name>